<dbReference type="RefSeq" id="WP_239157191.1">
    <property type="nucleotide sequence ID" value="NZ_AP023355.1"/>
</dbReference>
<name>A0A7R7DUB3_9ACTN</name>
<evidence type="ECO:0000313" key="3">
    <source>
        <dbReference type="EMBL" id="BCJ37945.1"/>
    </source>
</evidence>
<feature type="region of interest" description="Disordered" evidence="1">
    <location>
        <begin position="1"/>
        <end position="21"/>
    </location>
</feature>
<sequence>MASVPDFGNAKWRKSSTSDSGGCVEVAYADGFIGVRDTKDHGAGPVLTFNRHEWTAFLEGVGNREFTLDELSK</sequence>
<accession>A0A7R7DUB3</accession>
<evidence type="ECO:0000313" key="4">
    <source>
        <dbReference type="Proteomes" id="UP000611640"/>
    </source>
</evidence>
<dbReference type="Proteomes" id="UP000611640">
    <property type="component" value="Chromosome"/>
</dbReference>
<dbReference type="InterPro" id="IPR007278">
    <property type="entry name" value="DUF397"/>
</dbReference>
<dbReference type="AlphaFoldDB" id="A0A7R7DUB3"/>
<evidence type="ECO:0000259" key="2">
    <source>
        <dbReference type="Pfam" id="PF04149"/>
    </source>
</evidence>
<dbReference type="EMBL" id="AP023355">
    <property type="protein sequence ID" value="BCJ37945.1"/>
    <property type="molecule type" value="Genomic_DNA"/>
</dbReference>
<keyword evidence="4" id="KW-1185">Reference proteome</keyword>
<dbReference type="Pfam" id="PF04149">
    <property type="entry name" value="DUF397"/>
    <property type="match status" value="1"/>
</dbReference>
<reference evidence="3 4" key="1">
    <citation type="submission" date="2020-08" db="EMBL/GenBank/DDBJ databases">
        <title>Whole genome shotgun sequence of Actinocatenispora thailandica NBRC 105041.</title>
        <authorList>
            <person name="Komaki H."/>
            <person name="Tamura T."/>
        </authorList>
    </citation>
    <scope>NUCLEOTIDE SEQUENCE [LARGE SCALE GENOMIC DNA]</scope>
    <source>
        <strain evidence="3 4">NBRC 105041</strain>
    </source>
</reference>
<feature type="domain" description="DUF397" evidence="2">
    <location>
        <begin position="10"/>
        <end position="61"/>
    </location>
</feature>
<proteinExistence type="predicted"/>
<evidence type="ECO:0000256" key="1">
    <source>
        <dbReference type="SAM" id="MobiDB-lite"/>
    </source>
</evidence>
<organism evidence="3 4">
    <name type="scientific">Actinocatenispora thailandica</name>
    <dbReference type="NCBI Taxonomy" id="227318"/>
    <lineage>
        <taxon>Bacteria</taxon>
        <taxon>Bacillati</taxon>
        <taxon>Actinomycetota</taxon>
        <taxon>Actinomycetes</taxon>
        <taxon>Micromonosporales</taxon>
        <taxon>Micromonosporaceae</taxon>
        <taxon>Actinocatenispora</taxon>
    </lineage>
</organism>
<protein>
    <recommendedName>
        <fullName evidence="2">DUF397 domain-containing protein</fullName>
    </recommendedName>
</protein>
<dbReference type="KEGG" id="atl:Athai_54480"/>
<gene>
    <name evidence="3" type="ORF">Athai_54480</name>
</gene>